<evidence type="ECO:0000256" key="1">
    <source>
        <dbReference type="SAM" id="Phobius"/>
    </source>
</evidence>
<name>A0A9D5AHW3_PEA</name>
<reference evidence="2 3" key="1">
    <citation type="journal article" date="2022" name="Nat. Genet.">
        <title>Improved pea reference genome and pan-genome highlight genomic features and evolutionary characteristics.</title>
        <authorList>
            <person name="Yang T."/>
            <person name="Liu R."/>
            <person name="Luo Y."/>
            <person name="Hu S."/>
            <person name="Wang D."/>
            <person name="Wang C."/>
            <person name="Pandey M.K."/>
            <person name="Ge S."/>
            <person name="Xu Q."/>
            <person name="Li N."/>
            <person name="Li G."/>
            <person name="Huang Y."/>
            <person name="Saxena R.K."/>
            <person name="Ji Y."/>
            <person name="Li M."/>
            <person name="Yan X."/>
            <person name="He Y."/>
            <person name="Liu Y."/>
            <person name="Wang X."/>
            <person name="Xiang C."/>
            <person name="Varshney R.K."/>
            <person name="Ding H."/>
            <person name="Gao S."/>
            <person name="Zong X."/>
        </authorList>
    </citation>
    <scope>NUCLEOTIDE SEQUENCE [LARGE SCALE GENOMIC DNA]</scope>
    <source>
        <strain evidence="2 3">cv. Zhongwan 6</strain>
    </source>
</reference>
<protein>
    <submittedName>
        <fullName evidence="2">Uncharacterized protein</fullName>
    </submittedName>
</protein>
<keyword evidence="3" id="KW-1185">Reference proteome</keyword>
<keyword evidence="1" id="KW-0812">Transmembrane</keyword>
<feature type="transmembrane region" description="Helical" evidence="1">
    <location>
        <begin position="12"/>
        <end position="37"/>
    </location>
</feature>
<dbReference type="EMBL" id="JAMSHJ010000005">
    <property type="protein sequence ID" value="KAI5406160.1"/>
    <property type="molecule type" value="Genomic_DNA"/>
</dbReference>
<sequence>MFQNFTLVVIGILGNIFSFIAPLWIAVIFGVVVVWAWKPKWAIEPNTHDWTSSFKFRVPWSNDSELRNQPGFLDSSGSASEGEKGLRGLDSDRITAMTDVADVLIDTTMETVASQAPVSSEVAITAADSYLPVQALQYVIDVVHSFSGRNWWASRVLITLLI</sequence>
<evidence type="ECO:0000313" key="2">
    <source>
        <dbReference type="EMBL" id="KAI5406160.1"/>
    </source>
</evidence>
<organism evidence="2 3">
    <name type="scientific">Pisum sativum</name>
    <name type="common">Garden pea</name>
    <name type="synonym">Lathyrus oleraceus</name>
    <dbReference type="NCBI Taxonomy" id="3888"/>
    <lineage>
        <taxon>Eukaryota</taxon>
        <taxon>Viridiplantae</taxon>
        <taxon>Streptophyta</taxon>
        <taxon>Embryophyta</taxon>
        <taxon>Tracheophyta</taxon>
        <taxon>Spermatophyta</taxon>
        <taxon>Magnoliopsida</taxon>
        <taxon>eudicotyledons</taxon>
        <taxon>Gunneridae</taxon>
        <taxon>Pentapetalae</taxon>
        <taxon>rosids</taxon>
        <taxon>fabids</taxon>
        <taxon>Fabales</taxon>
        <taxon>Fabaceae</taxon>
        <taxon>Papilionoideae</taxon>
        <taxon>50 kb inversion clade</taxon>
        <taxon>NPAAA clade</taxon>
        <taxon>Hologalegina</taxon>
        <taxon>IRL clade</taxon>
        <taxon>Fabeae</taxon>
        <taxon>Lathyrus</taxon>
    </lineage>
</organism>
<dbReference type="Proteomes" id="UP001058974">
    <property type="component" value="Chromosome 5"/>
</dbReference>
<gene>
    <name evidence="2" type="ORF">KIW84_052775</name>
</gene>
<proteinExistence type="predicted"/>
<keyword evidence="1" id="KW-1133">Transmembrane helix</keyword>
<evidence type="ECO:0000313" key="3">
    <source>
        <dbReference type="Proteomes" id="UP001058974"/>
    </source>
</evidence>
<dbReference type="Gramene" id="Psat05G0277500-T1">
    <property type="protein sequence ID" value="KAI5406160.1"/>
    <property type="gene ID" value="KIW84_052775"/>
</dbReference>
<accession>A0A9D5AHW3</accession>
<keyword evidence="1" id="KW-0472">Membrane</keyword>
<comment type="caution">
    <text evidence="2">The sequence shown here is derived from an EMBL/GenBank/DDBJ whole genome shotgun (WGS) entry which is preliminary data.</text>
</comment>
<dbReference type="AlphaFoldDB" id="A0A9D5AHW3"/>